<feature type="region of interest" description="Disordered" evidence="7">
    <location>
        <begin position="77"/>
        <end position="126"/>
    </location>
</feature>
<dbReference type="FunFam" id="3.10.20.90:FF:000069">
    <property type="entry name" value="UV excision repair protein RAD23"/>
    <property type="match status" value="1"/>
</dbReference>
<comment type="subcellular location">
    <subcellularLocation>
        <location evidence="6">Nucleus</location>
    </subcellularLocation>
    <subcellularLocation>
        <location evidence="6">Cytoplasm</location>
    </subcellularLocation>
</comment>
<feature type="compositionally biased region" description="Pro residues" evidence="7">
    <location>
        <begin position="216"/>
        <end position="233"/>
    </location>
</feature>
<evidence type="ECO:0000259" key="9">
    <source>
        <dbReference type="PROSITE" id="PS50053"/>
    </source>
</evidence>
<name>A0ABD1ZHM2_9MARC</name>
<dbReference type="InterPro" id="IPR000626">
    <property type="entry name" value="Ubiquitin-like_dom"/>
</dbReference>
<evidence type="ECO:0000259" key="8">
    <source>
        <dbReference type="PROSITE" id="PS50030"/>
    </source>
</evidence>
<protein>
    <recommendedName>
        <fullName evidence="6">Ubiquitin receptor RAD23</fullName>
    </recommendedName>
    <alternativeName>
        <fullName evidence="6">DNA repair protein RAD23</fullName>
    </alternativeName>
</protein>
<dbReference type="InterPro" id="IPR015940">
    <property type="entry name" value="UBA"/>
</dbReference>
<keyword evidence="11" id="KW-1185">Reference proteome</keyword>
<feature type="domain" description="Ubiquitin-like" evidence="9">
    <location>
        <begin position="1"/>
        <end position="79"/>
    </location>
</feature>
<dbReference type="SUPFAM" id="SSF101238">
    <property type="entry name" value="XPC-binding domain"/>
    <property type="match status" value="1"/>
</dbReference>
<dbReference type="SUPFAM" id="SSF54236">
    <property type="entry name" value="Ubiquitin-like"/>
    <property type="match status" value="1"/>
</dbReference>
<organism evidence="10 11">
    <name type="scientific">Riccia fluitans</name>
    <dbReference type="NCBI Taxonomy" id="41844"/>
    <lineage>
        <taxon>Eukaryota</taxon>
        <taxon>Viridiplantae</taxon>
        <taxon>Streptophyta</taxon>
        <taxon>Embryophyta</taxon>
        <taxon>Marchantiophyta</taxon>
        <taxon>Marchantiopsida</taxon>
        <taxon>Marchantiidae</taxon>
        <taxon>Marchantiales</taxon>
        <taxon>Ricciaceae</taxon>
        <taxon>Riccia</taxon>
    </lineage>
</organism>
<feature type="compositionally biased region" description="Low complexity" evidence="7">
    <location>
        <begin position="206"/>
        <end position="215"/>
    </location>
</feature>
<dbReference type="GO" id="GO:0005737">
    <property type="term" value="C:cytoplasm"/>
    <property type="evidence" value="ECO:0007669"/>
    <property type="project" value="UniProtKB-SubCell"/>
</dbReference>
<dbReference type="GO" id="GO:0006289">
    <property type="term" value="P:nucleotide-excision repair"/>
    <property type="evidence" value="ECO:0007669"/>
    <property type="project" value="UniProtKB-UniRule"/>
</dbReference>
<feature type="compositionally biased region" description="Low complexity" evidence="7">
    <location>
        <begin position="85"/>
        <end position="97"/>
    </location>
</feature>
<evidence type="ECO:0000313" key="10">
    <source>
        <dbReference type="EMBL" id="KAL2650933.1"/>
    </source>
</evidence>
<sequence length="383" mass="39694">MKISVKTLKGNHFDLDVSPTDTVIAVKKQIEDTQGKELFPCAQQLLIHQGKVLKDETTMGDNNVAENGFLVVMLTKTKSPPAAPPTSSSSTPAAAPAAAPPPAPAPTPAAAPPPAAAPSPAPASVPTAASTLADPYGLAASNLVAGSGLEQTVQQIMDMGGGSWDRDTVVRALRAAYNNPERAVEYLYSGIPEAAEVAVPVGRSAPQQGAGIAPAAVPPPPPAAAAQPAPPAGGPNAAPLDLFPQGIPGIGGPGAGALDFLRNNAQFQALRTMVQANPQILQPMLQELGKQNPQLLRLINENQPEFLRLINEPGGEGAEGDLLGQLGAMPQSINVTPEEREAIDRLEAMGFERNLVIEAFLACDKNEQLAANYLLEHAGDYDD</sequence>
<accession>A0ABD1ZHM2</accession>
<keyword evidence="5 6" id="KW-0539">Nucleus</keyword>
<dbReference type="Pfam" id="PF00627">
    <property type="entry name" value="UBA"/>
    <property type="match status" value="2"/>
</dbReference>
<keyword evidence="2" id="KW-0677">Repeat</keyword>
<dbReference type="GO" id="GO:0005634">
    <property type="term" value="C:nucleus"/>
    <property type="evidence" value="ECO:0007669"/>
    <property type="project" value="UniProtKB-SubCell"/>
</dbReference>
<dbReference type="InterPro" id="IPR036353">
    <property type="entry name" value="XPC-bd_sf"/>
</dbReference>
<dbReference type="FunFam" id="1.10.8.10:FF:000003">
    <property type="entry name" value="UV excision repair protein RAD23 homolog"/>
    <property type="match status" value="1"/>
</dbReference>
<dbReference type="GO" id="GO:0043161">
    <property type="term" value="P:proteasome-mediated ubiquitin-dependent protein catabolic process"/>
    <property type="evidence" value="ECO:0007669"/>
    <property type="project" value="UniProtKB-UniRule"/>
</dbReference>
<dbReference type="InterPro" id="IPR015360">
    <property type="entry name" value="XPC-bd"/>
</dbReference>
<evidence type="ECO:0000256" key="2">
    <source>
        <dbReference type="ARBA" id="ARBA00022737"/>
    </source>
</evidence>
<dbReference type="Gene3D" id="3.10.20.90">
    <property type="entry name" value="Phosphatidylinositol 3-kinase Catalytic Subunit, Chain A, domain 1"/>
    <property type="match status" value="1"/>
</dbReference>
<feature type="domain" description="UBA" evidence="8">
    <location>
        <begin position="147"/>
        <end position="190"/>
    </location>
</feature>
<dbReference type="PANTHER" id="PTHR10621">
    <property type="entry name" value="UV EXCISION REPAIR PROTEIN RAD23"/>
    <property type="match status" value="1"/>
</dbReference>
<dbReference type="SUPFAM" id="SSF46934">
    <property type="entry name" value="UBA-like"/>
    <property type="match status" value="2"/>
</dbReference>
<dbReference type="GO" id="GO:0003684">
    <property type="term" value="F:damaged DNA binding"/>
    <property type="evidence" value="ECO:0007669"/>
    <property type="project" value="UniProtKB-UniRule"/>
</dbReference>
<keyword evidence="3 6" id="KW-0227">DNA damage</keyword>
<gene>
    <name evidence="10" type="ORF">R1flu_019061</name>
</gene>
<dbReference type="Gene3D" id="1.10.10.540">
    <property type="entry name" value="XPC-binding domain"/>
    <property type="match status" value="1"/>
</dbReference>
<dbReference type="PRINTS" id="PR01839">
    <property type="entry name" value="RAD23PROTEIN"/>
</dbReference>
<feature type="compositionally biased region" description="Pro residues" evidence="7">
    <location>
        <begin position="98"/>
        <end position="123"/>
    </location>
</feature>
<dbReference type="GO" id="GO:0070628">
    <property type="term" value="F:proteasome binding"/>
    <property type="evidence" value="ECO:0007669"/>
    <property type="project" value="UniProtKB-ARBA"/>
</dbReference>
<dbReference type="Pfam" id="PF09280">
    <property type="entry name" value="XPC-binding"/>
    <property type="match status" value="1"/>
</dbReference>
<evidence type="ECO:0000256" key="7">
    <source>
        <dbReference type="SAM" id="MobiDB-lite"/>
    </source>
</evidence>
<proteinExistence type="inferred from homology"/>
<dbReference type="GO" id="GO:0031593">
    <property type="term" value="F:polyubiquitin modification-dependent protein binding"/>
    <property type="evidence" value="ECO:0007669"/>
    <property type="project" value="UniProtKB-UniRule"/>
</dbReference>
<dbReference type="Proteomes" id="UP001605036">
    <property type="component" value="Unassembled WGS sequence"/>
</dbReference>
<keyword evidence="4 6" id="KW-0234">DNA repair</keyword>
<dbReference type="InterPro" id="IPR009060">
    <property type="entry name" value="UBA-like_sf"/>
</dbReference>
<dbReference type="AlphaFoldDB" id="A0ABD1ZHM2"/>
<dbReference type="SMART" id="SM00213">
    <property type="entry name" value="UBQ"/>
    <property type="match status" value="1"/>
</dbReference>
<comment type="similarity">
    <text evidence="1 6">Belongs to the RAD23 family.</text>
</comment>
<reference evidence="10 11" key="1">
    <citation type="submission" date="2024-09" db="EMBL/GenBank/DDBJ databases">
        <title>Chromosome-scale assembly of Riccia fluitans.</title>
        <authorList>
            <person name="Paukszto L."/>
            <person name="Sawicki J."/>
            <person name="Karawczyk K."/>
            <person name="Piernik-Szablinska J."/>
            <person name="Szczecinska M."/>
            <person name="Mazdziarz M."/>
        </authorList>
    </citation>
    <scope>NUCLEOTIDE SEQUENCE [LARGE SCALE GENOMIC DNA]</scope>
    <source>
        <strain evidence="10">Rf_01</strain>
        <tissue evidence="10">Aerial parts of the thallus</tissue>
    </source>
</reference>
<dbReference type="InterPro" id="IPR006636">
    <property type="entry name" value="STI1_HS-bd"/>
</dbReference>
<evidence type="ECO:0000256" key="4">
    <source>
        <dbReference type="ARBA" id="ARBA00023204"/>
    </source>
</evidence>
<dbReference type="PROSITE" id="PS50030">
    <property type="entry name" value="UBA"/>
    <property type="match status" value="2"/>
</dbReference>
<keyword evidence="6" id="KW-0963">Cytoplasm</keyword>
<dbReference type="InterPro" id="IPR029071">
    <property type="entry name" value="Ubiquitin-like_domsf"/>
</dbReference>
<evidence type="ECO:0000256" key="6">
    <source>
        <dbReference type="RuleBase" id="RU367049"/>
    </source>
</evidence>
<dbReference type="InterPro" id="IPR004806">
    <property type="entry name" value="Rad23"/>
</dbReference>
<evidence type="ECO:0000313" key="11">
    <source>
        <dbReference type="Proteomes" id="UP001605036"/>
    </source>
</evidence>
<comment type="function">
    <text evidence="6">Multiubiquitin chain receptor involved in modulation of proteasomal degradation. Involved in nucleotide excision repair.</text>
</comment>
<dbReference type="Gene3D" id="1.10.8.10">
    <property type="entry name" value="DNA helicase RuvA subunit, C-terminal domain"/>
    <property type="match status" value="2"/>
</dbReference>
<evidence type="ECO:0000256" key="5">
    <source>
        <dbReference type="ARBA" id="ARBA00023242"/>
    </source>
</evidence>
<dbReference type="SMART" id="SM00727">
    <property type="entry name" value="STI1"/>
    <property type="match status" value="1"/>
</dbReference>
<feature type="domain" description="UBA" evidence="8">
    <location>
        <begin position="336"/>
        <end position="377"/>
    </location>
</feature>
<dbReference type="Pfam" id="PF00240">
    <property type="entry name" value="ubiquitin"/>
    <property type="match status" value="1"/>
</dbReference>
<dbReference type="PANTHER" id="PTHR10621:SF0">
    <property type="entry name" value="UV EXCISION REPAIR PROTEIN RAD23"/>
    <property type="match status" value="1"/>
</dbReference>
<dbReference type="PROSITE" id="PS50053">
    <property type="entry name" value="UBIQUITIN_2"/>
    <property type="match status" value="1"/>
</dbReference>
<evidence type="ECO:0000256" key="1">
    <source>
        <dbReference type="ARBA" id="ARBA00009878"/>
    </source>
</evidence>
<comment type="caution">
    <text evidence="10">The sequence shown here is derived from an EMBL/GenBank/DDBJ whole genome shotgun (WGS) entry which is preliminary data.</text>
</comment>
<feature type="region of interest" description="Disordered" evidence="7">
    <location>
        <begin position="206"/>
        <end position="239"/>
    </location>
</feature>
<dbReference type="FunFam" id="1.10.10.540:FF:000001">
    <property type="entry name" value="UV excision repair protein RAD23 B"/>
    <property type="match status" value="1"/>
</dbReference>
<dbReference type="CDD" id="cd14379">
    <property type="entry name" value="UBA1_Rad23_plant"/>
    <property type="match status" value="1"/>
</dbReference>
<dbReference type="NCBIfam" id="TIGR00601">
    <property type="entry name" value="rad23"/>
    <property type="match status" value="1"/>
</dbReference>
<dbReference type="SMART" id="SM00165">
    <property type="entry name" value="UBA"/>
    <property type="match status" value="2"/>
</dbReference>
<dbReference type="GO" id="GO:0043130">
    <property type="term" value="F:ubiquitin binding"/>
    <property type="evidence" value="ECO:0007669"/>
    <property type="project" value="UniProtKB-UniRule"/>
</dbReference>
<evidence type="ECO:0000256" key="3">
    <source>
        <dbReference type="ARBA" id="ARBA00022763"/>
    </source>
</evidence>
<dbReference type="FunFam" id="1.10.8.10:FF:000002">
    <property type="entry name" value="UV excision repair protein RAD23 homolog"/>
    <property type="match status" value="1"/>
</dbReference>
<dbReference type="EMBL" id="JBHFFA010000001">
    <property type="protein sequence ID" value="KAL2650933.1"/>
    <property type="molecule type" value="Genomic_DNA"/>
</dbReference>
<dbReference type="CDD" id="cd01805">
    <property type="entry name" value="Ubl_Rad23"/>
    <property type="match status" value="1"/>
</dbReference>